<feature type="compositionally biased region" description="Low complexity" evidence="2">
    <location>
        <begin position="55"/>
        <end position="64"/>
    </location>
</feature>
<feature type="compositionally biased region" description="Acidic residues" evidence="2">
    <location>
        <begin position="90"/>
        <end position="102"/>
    </location>
</feature>
<dbReference type="SUPFAM" id="SSF53098">
    <property type="entry name" value="Ribonuclease H-like"/>
    <property type="match status" value="1"/>
</dbReference>
<reference evidence="3 4" key="1">
    <citation type="submission" date="2016-02" db="EMBL/GenBank/DDBJ databases">
        <title>Genome analysis of coral dinoflagellate symbionts highlights evolutionary adaptations to a symbiotic lifestyle.</title>
        <authorList>
            <person name="Aranda M."/>
            <person name="Li Y."/>
            <person name="Liew Y.J."/>
            <person name="Baumgarten S."/>
            <person name="Simakov O."/>
            <person name="Wilson M."/>
            <person name="Piel J."/>
            <person name="Ashoor H."/>
            <person name="Bougouffa S."/>
            <person name="Bajic V.B."/>
            <person name="Ryu T."/>
            <person name="Ravasi T."/>
            <person name="Bayer T."/>
            <person name="Micklem G."/>
            <person name="Kim H."/>
            <person name="Bhak J."/>
            <person name="Lajeunesse T.C."/>
            <person name="Voolstra C.R."/>
        </authorList>
    </citation>
    <scope>NUCLEOTIDE SEQUENCE [LARGE SCALE GENOMIC DNA]</scope>
    <source>
        <strain evidence="3 4">CCMP2467</strain>
    </source>
</reference>
<evidence type="ECO:0008006" key="5">
    <source>
        <dbReference type="Google" id="ProtNLM"/>
    </source>
</evidence>
<dbReference type="Proteomes" id="UP000186817">
    <property type="component" value="Unassembled WGS sequence"/>
</dbReference>
<dbReference type="InterPro" id="IPR036397">
    <property type="entry name" value="RNaseH_sf"/>
</dbReference>
<feature type="region of interest" description="Disordered" evidence="2">
    <location>
        <begin position="239"/>
        <end position="272"/>
    </location>
</feature>
<proteinExistence type="predicted"/>
<gene>
    <name evidence="3" type="ORF">AK812_SmicGene41738</name>
</gene>
<evidence type="ECO:0000313" key="4">
    <source>
        <dbReference type="Proteomes" id="UP000186817"/>
    </source>
</evidence>
<evidence type="ECO:0000313" key="3">
    <source>
        <dbReference type="EMBL" id="OLP78118.1"/>
    </source>
</evidence>
<feature type="coiled-coil region" evidence="1">
    <location>
        <begin position="201"/>
        <end position="228"/>
    </location>
</feature>
<evidence type="ECO:0000256" key="1">
    <source>
        <dbReference type="SAM" id="Coils"/>
    </source>
</evidence>
<keyword evidence="1" id="KW-0175">Coiled coil</keyword>
<keyword evidence="4" id="KW-1185">Reference proteome</keyword>
<dbReference type="EMBL" id="LSRX01001659">
    <property type="protein sequence ID" value="OLP78118.1"/>
    <property type="molecule type" value="Genomic_DNA"/>
</dbReference>
<protein>
    <recommendedName>
        <fullName evidence="5">RNase H type-1 domain-containing protein</fullName>
    </recommendedName>
</protein>
<evidence type="ECO:0000256" key="2">
    <source>
        <dbReference type="SAM" id="MobiDB-lite"/>
    </source>
</evidence>
<sequence length="1400" mass="155379">MPDFGAPPARGEPGQGSASDGARASEFRNSEGSTPLPAVRLNLDAACAPNLAASVNSAASANSDAVHRPHAPLTTKHEPVPNPTTTFDLTIDDDDADLEGNGDDCTAKDSPKSDRPPPALTSDELDSANAERPPTVRAPPQPAAGVGMYPLPCEAPPWIRDLHAGIMGLHYKVDLSRSEMAHFGAELQQQGVRVSCLESVSHEHTQQLQLAQKQISQLENRLKELDKIQGLEKRITELETSRRSLTPPRSLRGGDQSPRSPRSSVGSRDESSSDLDIIVGGWVDAKRADAQQEVTNMFEAIQMTNAVKELWAPYSRTNFIKVQLVFPDEQAHISVRRLFQLRVIEKLKVMKFTSGVQGSTGNRIWATKSKSPEERARVRALVLTKEFLKSLPGRNGTPSIPESDIEIVWNGRLFVHQHQFLGCMDRDGEPSSEDLILSDSRGNHMPWFVKAAVFEAATGYPGYFDVLTFAIVFSKSQHLCQTLDLSGRDLTPADLESLAAKTSYRPRSFRYKDTPEILDKIRQRRLLSGREARDLGKEIVRLRAVAKNLWLTEILDRSASGDCKAISYFRRRQAVLSSHQNYLVSAGGKDQAISDLKKHFRLKWCEPNVSTVSALDILHSLPRSLPSPRLITEEEVCEVLATCKSGKSCGDDGISYEFLQFLMQTECRVHFVEWFNSILFQTSPIPPSWLSSKLTLLPKALHHASWEGIHALAFASYWGHVARRGAWPDSCRLLQLMWTRFRPLGAPPLWDDAATDRKLWKAFVADWLADRKLQPHLYYPDLHHVDLHGRCLLQIGSTFRLLPMRHEPVESPYPSPYQFLPEPVDDDDLCCLQVCSDGSSRNRTGALGVAILPPYGDVAQCVVCAGRVLDDCTNIRAEVLAAVRAMKLILELRRYLDPALPIRYMTDSAFVLQILSEAITPTIYASDINELHYLWLNSRFCFRCSAAMATAPEISTLAVDSPSASVQALSWALYFQELFGNRTVQTAVLCLLAPLLVILAKHAFKIVVRVCLAAHGWWMAPPRWTLQLGALHLKLQEEYAARFDKLESLVSLRLQEMEERQTAGQVQSTTRQAAEMADSFDKLHQAVKQGAQKVSLDDAQLKQLQDLLSNEVVATKKAMTKQESLLESLLKQCKVLETTQDGLLAQGRETFQELQASSKHTLEKITEKLVALDKLVDVISQAIQKVSNETHAGFVRADQKADKNASTWWSEHGSLKAMLSSIVPMVREVRPAVCEGLPKGIAEVLHETNGVRGRVDDLPVDRAMQGLSEIIRVTSESKDSLDQIWSWMSDLSRQILEVSSLVQETESKVLDRLPKIPARKPPTQTGATSSAAQTEQPTAQGPETIRLQESIPASSTQPIFVAASNPMPQPMPQLLLAPQGTETPFVLTPQQAAVIHSAFR</sequence>
<feature type="compositionally biased region" description="Basic and acidic residues" evidence="2">
    <location>
        <begin position="105"/>
        <end position="115"/>
    </location>
</feature>
<organism evidence="3 4">
    <name type="scientific">Symbiodinium microadriaticum</name>
    <name type="common">Dinoflagellate</name>
    <name type="synonym">Zooxanthella microadriatica</name>
    <dbReference type="NCBI Taxonomy" id="2951"/>
    <lineage>
        <taxon>Eukaryota</taxon>
        <taxon>Sar</taxon>
        <taxon>Alveolata</taxon>
        <taxon>Dinophyceae</taxon>
        <taxon>Suessiales</taxon>
        <taxon>Symbiodiniaceae</taxon>
        <taxon>Symbiodinium</taxon>
    </lineage>
</organism>
<comment type="caution">
    <text evidence="3">The sequence shown here is derived from an EMBL/GenBank/DDBJ whole genome shotgun (WGS) entry which is preliminary data.</text>
</comment>
<dbReference type="GO" id="GO:0003676">
    <property type="term" value="F:nucleic acid binding"/>
    <property type="evidence" value="ECO:0007669"/>
    <property type="project" value="InterPro"/>
</dbReference>
<feature type="compositionally biased region" description="Low complexity" evidence="2">
    <location>
        <begin position="243"/>
        <end position="266"/>
    </location>
</feature>
<dbReference type="Gene3D" id="3.30.420.10">
    <property type="entry name" value="Ribonuclease H-like superfamily/Ribonuclease H"/>
    <property type="match status" value="1"/>
</dbReference>
<feature type="region of interest" description="Disordered" evidence="2">
    <location>
        <begin position="55"/>
        <end position="143"/>
    </location>
</feature>
<dbReference type="InterPro" id="IPR012337">
    <property type="entry name" value="RNaseH-like_sf"/>
</dbReference>
<name>A0A1Q9C5C0_SYMMI</name>
<accession>A0A1Q9C5C0</accession>
<feature type="region of interest" description="Disordered" evidence="2">
    <location>
        <begin position="1314"/>
        <end position="1341"/>
    </location>
</feature>
<feature type="compositionally biased region" description="Low complexity" evidence="2">
    <location>
        <begin position="1323"/>
        <end position="1334"/>
    </location>
</feature>
<feature type="region of interest" description="Disordered" evidence="2">
    <location>
        <begin position="1"/>
        <end position="36"/>
    </location>
</feature>